<evidence type="ECO:0000313" key="3">
    <source>
        <dbReference type="Proteomes" id="UP000245207"/>
    </source>
</evidence>
<sequence>MLTQSGCQWDDVENKIKCESNESKTKQQQWLSRRLFGCPVLLLFIGSVLLDEDLNWYLDSSVLVSLFIGVQVIKASFSGFSDICFIVDYNFGISVKDLRMYLDSSVLVSFSL</sequence>
<keyword evidence="1" id="KW-0472">Membrane</keyword>
<keyword evidence="1" id="KW-1133">Transmembrane helix</keyword>
<protein>
    <submittedName>
        <fullName evidence="2">Uncharacterized protein</fullName>
    </submittedName>
</protein>
<dbReference type="Proteomes" id="UP000245207">
    <property type="component" value="Unassembled WGS sequence"/>
</dbReference>
<organism evidence="2 3">
    <name type="scientific">Artemisia annua</name>
    <name type="common">Sweet wormwood</name>
    <dbReference type="NCBI Taxonomy" id="35608"/>
    <lineage>
        <taxon>Eukaryota</taxon>
        <taxon>Viridiplantae</taxon>
        <taxon>Streptophyta</taxon>
        <taxon>Embryophyta</taxon>
        <taxon>Tracheophyta</taxon>
        <taxon>Spermatophyta</taxon>
        <taxon>Magnoliopsida</taxon>
        <taxon>eudicotyledons</taxon>
        <taxon>Gunneridae</taxon>
        <taxon>Pentapetalae</taxon>
        <taxon>asterids</taxon>
        <taxon>campanulids</taxon>
        <taxon>Asterales</taxon>
        <taxon>Asteraceae</taxon>
        <taxon>Asteroideae</taxon>
        <taxon>Anthemideae</taxon>
        <taxon>Artemisiinae</taxon>
        <taxon>Artemisia</taxon>
    </lineage>
</organism>
<keyword evidence="3" id="KW-1185">Reference proteome</keyword>
<comment type="caution">
    <text evidence="2">The sequence shown here is derived from an EMBL/GenBank/DDBJ whole genome shotgun (WGS) entry which is preliminary data.</text>
</comment>
<dbReference type="AlphaFoldDB" id="A0A2U1N5V0"/>
<accession>A0A2U1N5V0</accession>
<feature type="transmembrane region" description="Helical" evidence="1">
    <location>
        <begin position="31"/>
        <end position="50"/>
    </location>
</feature>
<name>A0A2U1N5V0_ARTAN</name>
<keyword evidence="1" id="KW-0812">Transmembrane</keyword>
<reference evidence="2 3" key="1">
    <citation type="journal article" date="2018" name="Mol. Plant">
        <title>The genome of Artemisia annua provides insight into the evolution of Asteraceae family and artemisinin biosynthesis.</title>
        <authorList>
            <person name="Shen Q."/>
            <person name="Zhang L."/>
            <person name="Liao Z."/>
            <person name="Wang S."/>
            <person name="Yan T."/>
            <person name="Shi P."/>
            <person name="Liu M."/>
            <person name="Fu X."/>
            <person name="Pan Q."/>
            <person name="Wang Y."/>
            <person name="Lv Z."/>
            <person name="Lu X."/>
            <person name="Zhang F."/>
            <person name="Jiang W."/>
            <person name="Ma Y."/>
            <person name="Chen M."/>
            <person name="Hao X."/>
            <person name="Li L."/>
            <person name="Tang Y."/>
            <person name="Lv G."/>
            <person name="Zhou Y."/>
            <person name="Sun X."/>
            <person name="Brodelius P.E."/>
            <person name="Rose J.K.C."/>
            <person name="Tang K."/>
        </authorList>
    </citation>
    <scope>NUCLEOTIDE SEQUENCE [LARGE SCALE GENOMIC DNA]</scope>
    <source>
        <strain evidence="3">cv. Huhao1</strain>
        <tissue evidence="2">Leaf</tissue>
    </source>
</reference>
<proteinExistence type="predicted"/>
<evidence type="ECO:0000313" key="2">
    <source>
        <dbReference type="EMBL" id="PWA68859.1"/>
    </source>
</evidence>
<gene>
    <name evidence="2" type="ORF">CTI12_AA305670</name>
</gene>
<evidence type="ECO:0000256" key="1">
    <source>
        <dbReference type="SAM" id="Phobius"/>
    </source>
</evidence>
<dbReference type="EMBL" id="PKPP01003551">
    <property type="protein sequence ID" value="PWA68859.1"/>
    <property type="molecule type" value="Genomic_DNA"/>
</dbReference>